<dbReference type="OrthoDB" id="2011998at2759"/>
<comment type="cofactor">
    <cofactor evidence="1">
        <name>Mg(2+)</name>
        <dbReference type="ChEBI" id="CHEBI:18420"/>
    </cofactor>
</comment>
<dbReference type="Gene3D" id="3.90.79.10">
    <property type="entry name" value="Nucleoside Triphosphate Pyrophosphohydrolase"/>
    <property type="match status" value="1"/>
</dbReference>
<dbReference type="PROSITE" id="PS00893">
    <property type="entry name" value="NUDIX_BOX"/>
    <property type="match status" value="1"/>
</dbReference>
<evidence type="ECO:0000256" key="5">
    <source>
        <dbReference type="SAM" id="MobiDB-lite"/>
    </source>
</evidence>
<dbReference type="GO" id="GO:0008486">
    <property type="term" value="F:diphosphoinositol-polyphosphate diphosphatase activity"/>
    <property type="evidence" value="ECO:0007669"/>
    <property type="project" value="TreeGrafter"/>
</dbReference>
<dbReference type="PANTHER" id="PTHR12629:SF0">
    <property type="entry name" value="DIPHOSPHOINOSITOL-POLYPHOSPHATE DIPHOSPHATASE"/>
    <property type="match status" value="1"/>
</dbReference>
<dbReference type="GO" id="GO:1901911">
    <property type="term" value="P:adenosine 5'-(hexahydrogen pentaphosphate) catabolic process"/>
    <property type="evidence" value="ECO:0007669"/>
    <property type="project" value="TreeGrafter"/>
</dbReference>
<dbReference type="SUPFAM" id="SSF55811">
    <property type="entry name" value="Nudix"/>
    <property type="match status" value="1"/>
</dbReference>
<sequence>MAQASMTSYQASSSTHNRSMEARVGRTKQRYGPDGSRLVAGIVPLNSDKTKVLIVESTRKPNCWVLPKGGWETDEENAETAAQREAWEEAGITGKVTKALGQIRDNRSTAKAIFIFFEMKVEEELTEWPEMKKRKRKWVAYKEAAEKFGSRSEMLDALERSSIKK</sequence>
<dbReference type="InterPro" id="IPR015797">
    <property type="entry name" value="NUDIX_hydrolase-like_dom_sf"/>
</dbReference>
<dbReference type="InterPro" id="IPR047198">
    <property type="entry name" value="DDP-like_NUDIX"/>
</dbReference>
<keyword evidence="3" id="KW-0378">Hydrolase</keyword>
<dbReference type="GO" id="GO:1901907">
    <property type="term" value="P:diadenosine pentaphosphate catabolic process"/>
    <property type="evidence" value="ECO:0007669"/>
    <property type="project" value="TreeGrafter"/>
</dbReference>
<dbReference type="RefSeq" id="XP_067487826.1">
    <property type="nucleotide sequence ID" value="XM_067636184.1"/>
</dbReference>
<evidence type="ECO:0000313" key="8">
    <source>
        <dbReference type="Proteomes" id="UP000283090"/>
    </source>
</evidence>
<feature type="domain" description="Nudix hydrolase" evidence="6">
    <location>
        <begin position="35"/>
        <end position="165"/>
    </location>
</feature>
<protein>
    <recommendedName>
        <fullName evidence="6">Nudix hydrolase domain-containing protein</fullName>
    </recommendedName>
</protein>
<evidence type="ECO:0000256" key="2">
    <source>
        <dbReference type="ARBA" id="ARBA00022723"/>
    </source>
</evidence>
<dbReference type="CDD" id="cd04666">
    <property type="entry name" value="NUDIX_DIPP2_like_Nudt4"/>
    <property type="match status" value="1"/>
</dbReference>
<dbReference type="GO" id="GO:0046872">
    <property type="term" value="F:metal ion binding"/>
    <property type="evidence" value="ECO:0007669"/>
    <property type="project" value="UniProtKB-KW"/>
</dbReference>
<feature type="region of interest" description="Disordered" evidence="5">
    <location>
        <begin position="1"/>
        <end position="31"/>
    </location>
</feature>
<evidence type="ECO:0000256" key="1">
    <source>
        <dbReference type="ARBA" id="ARBA00001946"/>
    </source>
</evidence>
<reference evidence="7 8" key="1">
    <citation type="submission" date="2019-01" db="EMBL/GenBank/DDBJ databases">
        <title>Intercellular communication is required for trap formation in the nematode-trapping fungus Duddingtonia flagrans.</title>
        <authorList>
            <person name="Youssar L."/>
            <person name="Wernet V."/>
            <person name="Hensel N."/>
            <person name="Hildebrandt H.-G."/>
            <person name="Fischer R."/>
        </authorList>
    </citation>
    <scope>NUCLEOTIDE SEQUENCE [LARGE SCALE GENOMIC DNA]</scope>
    <source>
        <strain evidence="7 8">CBS H-5679</strain>
    </source>
</reference>
<keyword evidence="8" id="KW-1185">Reference proteome</keyword>
<evidence type="ECO:0000259" key="6">
    <source>
        <dbReference type="PROSITE" id="PS51462"/>
    </source>
</evidence>
<dbReference type="EMBL" id="SAEB01000009">
    <property type="protein sequence ID" value="RVD82282.1"/>
    <property type="molecule type" value="Genomic_DNA"/>
</dbReference>
<feature type="compositionally biased region" description="Polar residues" evidence="5">
    <location>
        <begin position="1"/>
        <end position="17"/>
    </location>
</feature>
<evidence type="ECO:0000256" key="4">
    <source>
        <dbReference type="ARBA" id="ARBA00022842"/>
    </source>
</evidence>
<dbReference type="GO" id="GO:0034431">
    <property type="term" value="F:bis(5'-adenosyl)-hexaphosphatase activity"/>
    <property type="evidence" value="ECO:0007669"/>
    <property type="project" value="TreeGrafter"/>
</dbReference>
<organism evidence="7 8">
    <name type="scientific">Arthrobotrys flagrans</name>
    <name type="common">Nematode-trapping fungus</name>
    <name type="synonym">Trichothecium flagrans</name>
    <dbReference type="NCBI Taxonomy" id="97331"/>
    <lineage>
        <taxon>Eukaryota</taxon>
        <taxon>Fungi</taxon>
        <taxon>Dikarya</taxon>
        <taxon>Ascomycota</taxon>
        <taxon>Pezizomycotina</taxon>
        <taxon>Orbiliomycetes</taxon>
        <taxon>Orbiliales</taxon>
        <taxon>Orbiliaceae</taxon>
        <taxon>Arthrobotrys</taxon>
    </lineage>
</organism>
<dbReference type="Proteomes" id="UP000283090">
    <property type="component" value="Unassembled WGS sequence"/>
</dbReference>
<dbReference type="STRING" id="97331.A0A436ZTV7"/>
<evidence type="ECO:0000256" key="3">
    <source>
        <dbReference type="ARBA" id="ARBA00022801"/>
    </source>
</evidence>
<dbReference type="GeneID" id="93589023"/>
<accession>A0A436ZTV7</accession>
<name>A0A436ZTV7_ARTFL</name>
<dbReference type="GO" id="GO:0000298">
    <property type="term" value="F:endopolyphosphatase activity"/>
    <property type="evidence" value="ECO:0007669"/>
    <property type="project" value="TreeGrafter"/>
</dbReference>
<dbReference type="GO" id="GO:0005634">
    <property type="term" value="C:nucleus"/>
    <property type="evidence" value="ECO:0007669"/>
    <property type="project" value="TreeGrafter"/>
</dbReference>
<evidence type="ECO:0000313" key="7">
    <source>
        <dbReference type="EMBL" id="RVD82282.1"/>
    </source>
</evidence>
<keyword evidence="4" id="KW-0460">Magnesium</keyword>
<dbReference type="GO" id="GO:1901909">
    <property type="term" value="P:diadenosine hexaphosphate catabolic process"/>
    <property type="evidence" value="ECO:0007669"/>
    <property type="project" value="TreeGrafter"/>
</dbReference>
<dbReference type="Pfam" id="PF00293">
    <property type="entry name" value="NUDIX"/>
    <property type="match status" value="1"/>
</dbReference>
<dbReference type="PROSITE" id="PS51462">
    <property type="entry name" value="NUDIX"/>
    <property type="match status" value="1"/>
</dbReference>
<gene>
    <name evidence="7" type="ORF">DFL_006712</name>
</gene>
<keyword evidence="2" id="KW-0479">Metal-binding</keyword>
<comment type="caution">
    <text evidence="7">The sequence shown here is derived from an EMBL/GenBank/DDBJ whole genome shotgun (WGS) entry which is preliminary data.</text>
</comment>
<dbReference type="InterPro" id="IPR000086">
    <property type="entry name" value="NUDIX_hydrolase_dom"/>
</dbReference>
<dbReference type="GO" id="GO:0005737">
    <property type="term" value="C:cytoplasm"/>
    <property type="evidence" value="ECO:0007669"/>
    <property type="project" value="TreeGrafter"/>
</dbReference>
<dbReference type="AlphaFoldDB" id="A0A436ZTV7"/>
<proteinExistence type="predicted"/>
<dbReference type="GO" id="GO:0071543">
    <property type="term" value="P:diphosphoinositol polyphosphate metabolic process"/>
    <property type="evidence" value="ECO:0007669"/>
    <property type="project" value="TreeGrafter"/>
</dbReference>
<dbReference type="InterPro" id="IPR020084">
    <property type="entry name" value="NUDIX_hydrolase_CS"/>
</dbReference>
<dbReference type="PANTHER" id="PTHR12629">
    <property type="entry name" value="DIPHOSPHOINOSITOL POLYPHOSPHATE PHOSPHOHYDROLASE"/>
    <property type="match status" value="1"/>
</dbReference>
<dbReference type="VEuPathDB" id="FungiDB:DFL_006712"/>
<dbReference type="GO" id="GO:0034432">
    <property type="term" value="F:bis(5'-adenosyl)-pentaphosphatase activity"/>
    <property type="evidence" value="ECO:0007669"/>
    <property type="project" value="TreeGrafter"/>
</dbReference>